<comment type="similarity">
    <text evidence="1">Belongs to the carbohydrate kinase pfkB family.</text>
</comment>
<proteinExistence type="inferred from homology"/>
<comment type="catalytic activity">
    <reaction evidence="7">
        <text>D-tagatofuranose 6-phosphate + ATP = D-tagatofuranose 1,6-bisphosphate + ADP + H(+)</text>
        <dbReference type="Rhea" id="RHEA:12420"/>
        <dbReference type="ChEBI" id="CHEBI:15378"/>
        <dbReference type="ChEBI" id="CHEBI:30616"/>
        <dbReference type="ChEBI" id="CHEBI:58694"/>
        <dbReference type="ChEBI" id="CHEBI:58695"/>
        <dbReference type="ChEBI" id="CHEBI:456216"/>
        <dbReference type="EC" id="2.7.1.144"/>
    </reaction>
</comment>
<evidence type="ECO:0000313" key="11">
    <source>
        <dbReference type="Proteomes" id="UP000036867"/>
    </source>
</evidence>
<organism evidence="10 11">
    <name type="scientific">Viridibacillus arvi</name>
    <dbReference type="NCBI Taxonomy" id="263475"/>
    <lineage>
        <taxon>Bacteria</taxon>
        <taxon>Bacillati</taxon>
        <taxon>Bacillota</taxon>
        <taxon>Bacilli</taxon>
        <taxon>Bacillales</taxon>
        <taxon>Caryophanaceae</taxon>
        <taxon>Viridibacillus</taxon>
    </lineage>
</organism>
<dbReference type="NCBIfam" id="TIGR03828">
    <property type="entry name" value="pfkB"/>
    <property type="match status" value="1"/>
</dbReference>
<dbReference type="GO" id="GO:0005524">
    <property type="term" value="F:ATP binding"/>
    <property type="evidence" value="ECO:0007669"/>
    <property type="project" value="UniProtKB-UniRule"/>
</dbReference>
<dbReference type="InterPro" id="IPR011611">
    <property type="entry name" value="PfkB_dom"/>
</dbReference>
<evidence type="ECO:0000256" key="4">
    <source>
        <dbReference type="ARBA" id="ARBA00022777"/>
    </source>
</evidence>
<comment type="pathway">
    <text evidence="7">Carbohydrate metabolism; D-tagatose 6-phosphate degradation; D-glyceraldehyde 3-phosphate and glycerone phosphate from D-tagatose 6-phosphate: step 1/2.</text>
</comment>
<dbReference type="InterPro" id="IPR017583">
    <property type="entry name" value="Tagatose/fructose_Pkinase"/>
</dbReference>
<dbReference type="GO" id="GO:0044281">
    <property type="term" value="P:small molecule metabolic process"/>
    <property type="evidence" value="ECO:0007669"/>
    <property type="project" value="UniProtKB-ARBA"/>
</dbReference>
<dbReference type="FunFam" id="3.40.1190.20:FF:000001">
    <property type="entry name" value="Phosphofructokinase"/>
    <property type="match status" value="1"/>
</dbReference>
<dbReference type="STRING" id="263475.AMD00_04865"/>
<dbReference type="Pfam" id="PF00294">
    <property type="entry name" value="PfkB"/>
    <property type="match status" value="1"/>
</dbReference>
<comment type="function">
    <text evidence="8">Catalyzes the ATP-dependent phosphorylation of fructose-l-phosphate to fructose-l,6-bisphosphate.</text>
</comment>
<sequence>MIYTITLNPSIDFIVEVDDFQIGHLNRIDRESKFPGGKGINVSRVLNTIDEPSKALGFLGGFTGGFIQNSLESEGIHTDFVKVEEDSRINIKLKTGEETEINGQGPTLTEKNIQYLFEKLEALQEGDILVLAGSIPPSLPKTFYSDLTRKYSKRGVKVVVDAGGKVLAEVLKDKPFLVKPNHHELSELFGATIRTVEEVIPYGKKVVEMGAENVIVSMAGDGALLFTNGEVYSATVPKGKVLNSVGAGDSLVAGFIGTYSKDQDFIKAFQVAVATGSATAFSQDLATKEKIDSLLDQVTIKKI</sequence>
<evidence type="ECO:0000256" key="2">
    <source>
        <dbReference type="ARBA" id="ARBA00022679"/>
    </source>
</evidence>
<evidence type="ECO:0000256" key="7">
    <source>
        <dbReference type="PIRNR" id="PIRNR000535"/>
    </source>
</evidence>
<dbReference type="AlphaFoldDB" id="A0A0M0LL17"/>
<dbReference type="PANTHER" id="PTHR46566">
    <property type="entry name" value="1-PHOSPHOFRUCTOKINASE-RELATED"/>
    <property type="match status" value="1"/>
</dbReference>
<dbReference type="InterPro" id="IPR022463">
    <property type="entry name" value="1-PFruKinase"/>
</dbReference>
<reference evidence="11" key="1">
    <citation type="submission" date="2015-08" db="EMBL/GenBank/DDBJ databases">
        <title>Fjat-10028 dsm 16317.</title>
        <authorList>
            <person name="Liu B."/>
            <person name="Wang J."/>
            <person name="Zhu Y."/>
            <person name="Liu G."/>
            <person name="Chen Q."/>
            <person name="Chen Z."/>
            <person name="Lan J."/>
            <person name="Che J."/>
            <person name="Ge C."/>
            <person name="Shi H."/>
            <person name="Pan Z."/>
            <person name="Liu X."/>
        </authorList>
    </citation>
    <scope>NUCLEOTIDE SEQUENCE [LARGE SCALE GENOMIC DNA]</scope>
    <source>
        <strain evidence="11">DSM 16317</strain>
    </source>
</reference>
<comment type="similarity">
    <text evidence="7">Belongs to the carbohydrate kinase PfkB family. LacC subfamily.</text>
</comment>
<dbReference type="GO" id="GO:0009024">
    <property type="term" value="F:tagatose-6-phosphate kinase activity"/>
    <property type="evidence" value="ECO:0007669"/>
    <property type="project" value="UniProtKB-EC"/>
</dbReference>
<name>A0A0M0LL17_9BACL</name>
<dbReference type="InterPro" id="IPR002173">
    <property type="entry name" value="Carboh/pur_kinase_PfkB_CS"/>
</dbReference>
<keyword evidence="4 8" id="KW-0418">Kinase</keyword>
<dbReference type="UniPathway" id="UPA00704">
    <property type="reaction ID" value="UER00715"/>
</dbReference>
<dbReference type="GO" id="GO:0008662">
    <property type="term" value="F:1-phosphofructokinase activity"/>
    <property type="evidence" value="ECO:0007669"/>
    <property type="project" value="UniProtKB-UniRule"/>
</dbReference>
<keyword evidence="2 7" id="KW-0808">Transferase</keyword>
<evidence type="ECO:0000256" key="8">
    <source>
        <dbReference type="RuleBase" id="RU369061"/>
    </source>
</evidence>
<dbReference type="PATRIC" id="fig|263475.3.peg.1382"/>
<dbReference type="Gene3D" id="3.40.1190.20">
    <property type="match status" value="1"/>
</dbReference>
<dbReference type="EMBL" id="LILB01000001">
    <property type="protein sequence ID" value="KOO51775.1"/>
    <property type="molecule type" value="Genomic_DNA"/>
</dbReference>
<gene>
    <name evidence="10" type="ORF">AMD00_04865</name>
</gene>
<keyword evidence="7" id="KW-0423">Lactose metabolism</keyword>
<dbReference type="PIRSF" id="PIRSF000535">
    <property type="entry name" value="1PFK/6PFK/LacC"/>
    <property type="match status" value="1"/>
</dbReference>
<dbReference type="InterPro" id="IPR029056">
    <property type="entry name" value="Ribokinase-like"/>
</dbReference>
<comment type="caution">
    <text evidence="10">The sequence shown here is derived from an EMBL/GenBank/DDBJ whole genome shotgun (WGS) entry which is preliminary data.</text>
</comment>
<dbReference type="GeneID" id="301135434"/>
<dbReference type="GO" id="GO:2001059">
    <property type="term" value="P:D-tagatose 6-phosphate catabolic process"/>
    <property type="evidence" value="ECO:0007669"/>
    <property type="project" value="UniProtKB-UniPathway"/>
</dbReference>
<dbReference type="PANTHER" id="PTHR46566:SF1">
    <property type="entry name" value="1-PHOSPHOFRUCTOKINASE"/>
    <property type="match status" value="1"/>
</dbReference>
<evidence type="ECO:0000259" key="9">
    <source>
        <dbReference type="Pfam" id="PF00294"/>
    </source>
</evidence>
<evidence type="ECO:0000256" key="5">
    <source>
        <dbReference type="ARBA" id="ARBA00022840"/>
    </source>
</evidence>
<dbReference type="PROSITE" id="PS00584">
    <property type="entry name" value="PFKB_KINASES_2"/>
    <property type="match status" value="1"/>
</dbReference>
<protein>
    <recommendedName>
        <fullName evidence="7">Tagatose-6-phosphate kinase</fullName>
        <ecNumber evidence="7">2.7.1.144</ecNumber>
    </recommendedName>
</protein>
<dbReference type="Proteomes" id="UP000036867">
    <property type="component" value="Unassembled WGS sequence"/>
</dbReference>
<keyword evidence="11" id="KW-1185">Reference proteome</keyword>
<dbReference type="GO" id="GO:0005988">
    <property type="term" value="P:lactose metabolic process"/>
    <property type="evidence" value="ECO:0007669"/>
    <property type="project" value="UniProtKB-KW"/>
</dbReference>
<keyword evidence="3 7" id="KW-0547">Nucleotide-binding</keyword>
<evidence type="ECO:0000256" key="6">
    <source>
        <dbReference type="ARBA" id="ARBA00047745"/>
    </source>
</evidence>
<evidence type="ECO:0000256" key="1">
    <source>
        <dbReference type="ARBA" id="ARBA00005380"/>
    </source>
</evidence>
<dbReference type="EC" id="2.7.1.144" evidence="7"/>
<dbReference type="OrthoDB" id="9801219at2"/>
<keyword evidence="5 7" id="KW-0067">ATP-binding</keyword>
<dbReference type="GO" id="GO:0005829">
    <property type="term" value="C:cytosol"/>
    <property type="evidence" value="ECO:0007669"/>
    <property type="project" value="TreeGrafter"/>
</dbReference>
<dbReference type="RefSeq" id="WP_053415939.1">
    <property type="nucleotide sequence ID" value="NZ_LILB01000001.1"/>
</dbReference>
<accession>A0A0M0LL17</accession>
<evidence type="ECO:0000256" key="3">
    <source>
        <dbReference type="ARBA" id="ARBA00022741"/>
    </source>
</evidence>
<dbReference type="CDD" id="cd01164">
    <property type="entry name" value="FruK_PfkB_like"/>
    <property type="match status" value="1"/>
</dbReference>
<evidence type="ECO:0000313" key="10">
    <source>
        <dbReference type="EMBL" id="KOO51775.1"/>
    </source>
</evidence>
<dbReference type="NCBIfam" id="TIGR03168">
    <property type="entry name" value="1-PFK"/>
    <property type="match status" value="1"/>
</dbReference>
<comment type="catalytic activity">
    <reaction evidence="6 8">
        <text>beta-D-fructose 1-phosphate + ATP = beta-D-fructose 1,6-bisphosphate + ADP + H(+)</text>
        <dbReference type="Rhea" id="RHEA:14213"/>
        <dbReference type="ChEBI" id="CHEBI:15378"/>
        <dbReference type="ChEBI" id="CHEBI:30616"/>
        <dbReference type="ChEBI" id="CHEBI:32966"/>
        <dbReference type="ChEBI" id="CHEBI:138881"/>
        <dbReference type="ChEBI" id="CHEBI:456216"/>
        <dbReference type="EC" id="2.7.1.56"/>
    </reaction>
</comment>
<dbReference type="SUPFAM" id="SSF53613">
    <property type="entry name" value="Ribokinase-like"/>
    <property type="match status" value="1"/>
</dbReference>
<dbReference type="GO" id="GO:0016052">
    <property type="term" value="P:carbohydrate catabolic process"/>
    <property type="evidence" value="ECO:0007669"/>
    <property type="project" value="UniProtKB-ARBA"/>
</dbReference>
<feature type="domain" description="Carbohydrate kinase PfkB" evidence="9">
    <location>
        <begin position="11"/>
        <end position="284"/>
    </location>
</feature>